<evidence type="ECO:0000313" key="6">
    <source>
        <dbReference type="EMBL" id="GMH56079.1"/>
    </source>
</evidence>
<comment type="caution">
    <text evidence="6">The sequence shown here is derived from an EMBL/GenBank/DDBJ whole genome shotgun (WGS) entry which is preliminary data.</text>
</comment>
<proteinExistence type="predicted"/>
<evidence type="ECO:0000256" key="1">
    <source>
        <dbReference type="ARBA" id="ARBA00004370"/>
    </source>
</evidence>
<evidence type="ECO:0000256" key="4">
    <source>
        <dbReference type="ARBA" id="ARBA00023136"/>
    </source>
</evidence>
<dbReference type="Proteomes" id="UP001165082">
    <property type="component" value="Unassembled WGS sequence"/>
</dbReference>
<dbReference type="EMBL" id="BRXZ01000866">
    <property type="protein sequence ID" value="GMH56079.1"/>
    <property type="molecule type" value="Genomic_DNA"/>
</dbReference>
<evidence type="ECO:0000256" key="3">
    <source>
        <dbReference type="ARBA" id="ARBA00022989"/>
    </source>
</evidence>
<reference evidence="6" key="1">
    <citation type="submission" date="2022-07" db="EMBL/GenBank/DDBJ databases">
        <title>Genome analysis of Parmales, a sister group of diatoms, reveals the evolutionary specialization of diatoms from phago-mixotrophs to photoautotrophs.</title>
        <authorList>
            <person name="Ban H."/>
            <person name="Sato S."/>
            <person name="Yoshikawa S."/>
            <person name="Kazumasa Y."/>
            <person name="Nakamura Y."/>
            <person name="Ichinomiya M."/>
            <person name="Saitoh K."/>
            <person name="Sato N."/>
            <person name="Blanc-Mathieu R."/>
            <person name="Endo H."/>
            <person name="Kuwata A."/>
            <person name="Ogata H."/>
        </authorList>
    </citation>
    <scope>NUCLEOTIDE SEQUENCE</scope>
</reference>
<feature type="transmembrane region" description="Helical" evidence="5">
    <location>
        <begin position="104"/>
        <end position="123"/>
    </location>
</feature>
<name>A0A9W6ZT33_9STRA</name>
<evidence type="ECO:0000256" key="5">
    <source>
        <dbReference type="SAM" id="Phobius"/>
    </source>
</evidence>
<gene>
    <name evidence="6" type="ORF">TrRE_jg12837</name>
</gene>
<organism evidence="6 7">
    <name type="scientific">Triparma retinervis</name>
    <dbReference type="NCBI Taxonomy" id="2557542"/>
    <lineage>
        <taxon>Eukaryota</taxon>
        <taxon>Sar</taxon>
        <taxon>Stramenopiles</taxon>
        <taxon>Ochrophyta</taxon>
        <taxon>Bolidophyceae</taxon>
        <taxon>Parmales</taxon>
        <taxon>Triparmaceae</taxon>
        <taxon>Triparma</taxon>
    </lineage>
</organism>
<dbReference type="InterPro" id="IPR056552">
    <property type="entry name" value="Ribonucl_Kappa"/>
</dbReference>
<accession>A0A9W6ZT33</accession>
<dbReference type="AlphaFoldDB" id="A0A9W6ZT33"/>
<keyword evidence="3 5" id="KW-1133">Transmembrane helix</keyword>
<evidence type="ECO:0000313" key="7">
    <source>
        <dbReference type="Proteomes" id="UP001165082"/>
    </source>
</evidence>
<keyword evidence="7" id="KW-1185">Reference proteome</keyword>
<comment type="subcellular location">
    <subcellularLocation>
        <location evidence="1">Membrane</location>
    </subcellularLocation>
</comment>
<keyword evidence="4 5" id="KW-0472">Membrane</keyword>
<dbReference type="OrthoDB" id="67317at2759"/>
<evidence type="ECO:0000256" key="2">
    <source>
        <dbReference type="ARBA" id="ARBA00022692"/>
    </source>
</evidence>
<dbReference type="Pfam" id="PF23489">
    <property type="entry name" value="V-ATPase_su_f"/>
    <property type="match status" value="1"/>
</dbReference>
<sequence>MRKAASFVEMADFRNRVRNSAYSNVSVHDEDEMDRMIDDYPMPPEDSSLVSVPRSSGPHPCALCCFVFSITAIIFLLLIGIIFSADPIFIRNPEEGLSRKEAGANAYGAAGCYVVTACVSAWYQWGKKYKREEEYRALRD</sequence>
<protein>
    <submittedName>
        <fullName evidence="6">Uncharacterized protein</fullName>
    </submittedName>
</protein>
<keyword evidence="2 5" id="KW-0812">Transmembrane</keyword>
<feature type="transmembrane region" description="Helical" evidence="5">
    <location>
        <begin position="61"/>
        <end position="84"/>
    </location>
</feature>
<dbReference type="GO" id="GO:0016020">
    <property type="term" value="C:membrane"/>
    <property type="evidence" value="ECO:0007669"/>
    <property type="project" value="UniProtKB-SubCell"/>
</dbReference>